<evidence type="ECO:0000256" key="8">
    <source>
        <dbReference type="ARBA" id="ARBA00022771"/>
    </source>
</evidence>
<evidence type="ECO:0000256" key="6">
    <source>
        <dbReference type="ARBA" id="ARBA00022737"/>
    </source>
</evidence>
<dbReference type="PANTHER" id="PTHR16036:SF2">
    <property type="entry name" value="TRNA ENDONUCLEASE ANKZF1"/>
    <property type="match status" value="1"/>
</dbReference>
<keyword evidence="3 14" id="KW-0963">Cytoplasm</keyword>
<evidence type="ECO:0000256" key="13">
    <source>
        <dbReference type="PROSITE-ProRule" id="PRU00023"/>
    </source>
</evidence>
<evidence type="ECO:0000256" key="4">
    <source>
        <dbReference type="ARBA" id="ARBA00022722"/>
    </source>
</evidence>
<feature type="active site" evidence="14">
    <location>
        <position position="138"/>
    </location>
</feature>
<dbReference type="PROSITE" id="PS50297">
    <property type="entry name" value="ANK_REP_REGION"/>
    <property type="match status" value="1"/>
</dbReference>
<dbReference type="Pfam" id="PF18826">
    <property type="entry name" value="bVLRF1"/>
    <property type="match status" value="1"/>
</dbReference>
<evidence type="ECO:0000256" key="9">
    <source>
        <dbReference type="ARBA" id="ARBA00022801"/>
    </source>
</evidence>
<evidence type="ECO:0000256" key="1">
    <source>
        <dbReference type="ARBA" id="ARBA00004496"/>
    </source>
</evidence>
<dbReference type="InterPro" id="IPR036770">
    <property type="entry name" value="Ankyrin_rpt-contain_sf"/>
</dbReference>
<evidence type="ECO:0000256" key="3">
    <source>
        <dbReference type="ARBA" id="ARBA00022490"/>
    </source>
</evidence>
<reference evidence="17" key="1">
    <citation type="submission" date="2019-05" db="EMBL/GenBank/DDBJ databases">
        <title>Annotation for the trematode Fasciolopsis buski.</title>
        <authorList>
            <person name="Choi Y.-J."/>
        </authorList>
    </citation>
    <scope>NUCLEOTIDE SEQUENCE</scope>
    <source>
        <strain evidence="17">HT</strain>
        <tissue evidence="17">Whole worm</tissue>
    </source>
</reference>
<dbReference type="GO" id="GO:0008270">
    <property type="term" value="F:zinc ion binding"/>
    <property type="evidence" value="ECO:0007669"/>
    <property type="project" value="UniProtKB-KW"/>
</dbReference>
<evidence type="ECO:0000256" key="12">
    <source>
        <dbReference type="ARBA" id="ARBA00023054"/>
    </source>
</evidence>
<protein>
    <submittedName>
        <fullName evidence="17">Ankyrin repeats (Many copies)</fullName>
    </submittedName>
</protein>
<dbReference type="PROSITE" id="PS52044">
    <property type="entry name" value="VLRF1"/>
    <property type="match status" value="1"/>
</dbReference>
<dbReference type="GO" id="GO:0036503">
    <property type="term" value="P:ERAD pathway"/>
    <property type="evidence" value="ECO:0007669"/>
    <property type="project" value="TreeGrafter"/>
</dbReference>
<comment type="caution">
    <text evidence="17">The sequence shown here is derived from an EMBL/GenBank/DDBJ whole genome shotgun (WGS) entry which is preliminary data.</text>
</comment>
<keyword evidence="4 14" id="KW-0540">Nuclease</keyword>
<dbReference type="InterPro" id="IPR041540">
    <property type="entry name" value="VATC"/>
</dbReference>
<comment type="domain">
    <text evidence="14">The VLRF1 domain mediates binding to the 60S ribosomal subunit.</text>
</comment>
<dbReference type="InterPro" id="IPR041175">
    <property type="entry name" value="VLRF1/Vms1"/>
</dbReference>
<keyword evidence="12" id="KW-0175">Coiled coil</keyword>
<feature type="region of interest" description="Disordered" evidence="15">
    <location>
        <begin position="329"/>
        <end position="354"/>
    </location>
</feature>
<dbReference type="PANTHER" id="PTHR16036">
    <property type="entry name" value="ANKYRIN REPEAT AND ZINC FINGER DOMAIN-CONTAINING PROTEIN 1"/>
    <property type="match status" value="1"/>
</dbReference>
<evidence type="ECO:0000256" key="5">
    <source>
        <dbReference type="ARBA" id="ARBA00022723"/>
    </source>
</evidence>
<dbReference type="Pfam" id="PF18716">
    <property type="entry name" value="VATC"/>
    <property type="match status" value="1"/>
</dbReference>
<dbReference type="EMBL" id="LUCM01001180">
    <property type="protein sequence ID" value="KAA0199321.1"/>
    <property type="molecule type" value="Genomic_DNA"/>
</dbReference>
<dbReference type="Proteomes" id="UP000728185">
    <property type="component" value="Unassembled WGS sequence"/>
</dbReference>
<dbReference type="SUPFAM" id="SSF48403">
    <property type="entry name" value="Ankyrin repeat"/>
    <property type="match status" value="1"/>
</dbReference>
<dbReference type="InterPro" id="IPR047139">
    <property type="entry name" value="ANKZ1/VMS1"/>
</dbReference>
<feature type="region of interest" description="Disordered" evidence="15">
    <location>
        <begin position="568"/>
        <end position="611"/>
    </location>
</feature>
<dbReference type="GO" id="GO:0005737">
    <property type="term" value="C:cytoplasm"/>
    <property type="evidence" value="ECO:0007669"/>
    <property type="project" value="UniProtKB-SubCell"/>
</dbReference>
<dbReference type="Gene3D" id="1.25.40.20">
    <property type="entry name" value="Ankyrin repeat-containing domain"/>
    <property type="match status" value="1"/>
</dbReference>
<feature type="compositionally biased region" description="Basic and acidic residues" evidence="15">
    <location>
        <begin position="395"/>
        <end position="404"/>
    </location>
</feature>
<keyword evidence="6" id="KW-0677">Repeat</keyword>
<feature type="compositionally biased region" description="Polar residues" evidence="15">
    <location>
        <begin position="334"/>
        <end position="343"/>
    </location>
</feature>
<feature type="domain" description="VLRF1" evidence="16">
    <location>
        <begin position="95"/>
        <end position="246"/>
    </location>
</feature>
<evidence type="ECO:0000313" key="17">
    <source>
        <dbReference type="EMBL" id="KAA0199321.1"/>
    </source>
</evidence>
<keyword evidence="9 14" id="KW-0378">Hydrolase</keyword>
<keyword evidence="10" id="KW-0862">Zinc</keyword>
<dbReference type="Pfam" id="PF00023">
    <property type="entry name" value="Ank"/>
    <property type="match status" value="1"/>
</dbReference>
<feature type="repeat" description="ANK" evidence="13">
    <location>
        <begin position="498"/>
        <end position="531"/>
    </location>
</feature>
<feature type="region of interest" description="Disordered" evidence="15">
    <location>
        <begin position="385"/>
        <end position="404"/>
    </location>
</feature>
<evidence type="ECO:0000256" key="15">
    <source>
        <dbReference type="SAM" id="MobiDB-lite"/>
    </source>
</evidence>
<evidence type="ECO:0000256" key="14">
    <source>
        <dbReference type="PROSITE-ProRule" id="PRU01389"/>
    </source>
</evidence>
<evidence type="ECO:0000256" key="7">
    <source>
        <dbReference type="ARBA" id="ARBA00022759"/>
    </source>
</evidence>
<comment type="similarity">
    <text evidence="2 14">Belongs to the ANKZF1/VMS1 family.</text>
</comment>
<evidence type="ECO:0000256" key="2">
    <source>
        <dbReference type="ARBA" id="ARBA00009262"/>
    </source>
</evidence>
<keyword evidence="5" id="KW-0479">Metal-binding</keyword>
<name>A0A8E0S892_9TREM</name>
<keyword evidence="8" id="KW-0863">Zinc-finger</keyword>
<keyword evidence="18" id="KW-1185">Reference proteome</keyword>
<evidence type="ECO:0000256" key="10">
    <source>
        <dbReference type="ARBA" id="ARBA00022833"/>
    </source>
</evidence>
<keyword evidence="7 14" id="KW-0255">Endonuclease</keyword>
<dbReference type="OrthoDB" id="429841at2759"/>
<feature type="compositionally biased region" description="Basic and acidic residues" evidence="15">
    <location>
        <begin position="600"/>
        <end position="611"/>
    </location>
</feature>
<comment type="subcellular location">
    <subcellularLocation>
        <location evidence="1">Cytoplasm</location>
    </subcellularLocation>
</comment>
<sequence>MNLSLGKSCPSGESALRSAQMADSSALTISNKNDSMGESTPYSCPSLGASSHKQMVYFRSRDNEIIAIHRCILFTRKTLPTSMDELISSVARVRQSRRWAVLLYSGGKFAGGIFDGLNEVVHKTLHHYTVRAKQGGGQSTFDASNSNMGGAKSAGASLRRHGELAIRTEISQLLHGRWRSHLQACQFILVWSPKVHRNIFFTPPITVLSGSNVLNPDGPQNDLANAPCPEPDRYATAACQAGLGMTVDDVRVRRIPCRTNEITYGHVKELHKELSSFYVYDGHANFDFLSQSGRKQLRSLSESGDDTLLETRSGRIMLGPLSLLEPKPDKFTNLMPSVSDSNSTTTEEEDGQDEENIEKIILNSAEPGCGSTSYDLNQAITSLSNTDLGTGSGEQKWEKSKQKDKSSLLERMDELYSLYNNWHRRVRVAIASGDPVVLRSLLPEIYQRPAASLNEEEFSSSPCSSSSVLSFIDVTHSAGSQTPSSEDCSILINYALAEGRTLLHMAVEFQHEPEVITLLLQNGCDPAMKDTYGKTPYIMAASLRKKQLCTAFRQFRFFHPDLYDYEKAQIPPPVDPTVELQKTERERERQRKQRQRQKERKATEKIRLQNEEKEEEERARFIALSDREKRALMAERRLLATQATSGISSQVFSRCFECACDISGKVPYTYMEYNFCSPTCLKAHRLKSLHPD</sequence>
<feature type="compositionally biased region" description="Basic residues" evidence="15">
    <location>
        <begin position="590"/>
        <end position="599"/>
    </location>
</feature>
<dbReference type="GO" id="GO:0004519">
    <property type="term" value="F:endonuclease activity"/>
    <property type="evidence" value="ECO:0007669"/>
    <property type="project" value="UniProtKB-KW"/>
</dbReference>
<dbReference type="InterPro" id="IPR002110">
    <property type="entry name" value="Ankyrin_rpt"/>
</dbReference>
<dbReference type="PROSITE" id="PS50088">
    <property type="entry name" value="ANK_REPEAT"/>
    <property type="match status" value="1"/>
</dbReference>
<accession>A0A8E0S892</accession>
<proteinExistence type="inferred from homology"/>
<evidence type="ECO:0000256" key="11">
    <source>
        <dbReference type="ARBA" id="ARBA00023043"/>
    </source>
</evidence>
<keyword evidence="11 13" id="KW-0040">ANK repeat</keyword>
<organism evidence="17 18">
    <name type="scientific">Fasciolopsis buskii</name>
    <dbReference type="NCBI Taxonomy" id="27845"/>
    <lineage>
        <taxon>Eukaryota</taxon>
        <taxon>Metazoa</taxon>
        <taxon>Spiralia</taxon>
        <taxon>Lophotrochozoa</taxon>
        <taxon>Platyhelminthes</taxon>
        <taxon>Trematoda</taxon>
        <taxon>Digenea</taxon>
        <taxon>Plagiorchiida</taxon>
        <taxon>Echinostomata</taxon>
        <taxon>Echinostomatoidea</taxon>
        <taxon>Fasciolidae</taxon>
        <taxon>Fasciolopsis</taxon>
    </lineage>
</organism>
<dbReference type="GO" id="GO:0016787">
    <property type="term" value="F:hydrolase activity"/>
    <property type="evidence" value="ECO:0007669"/>
    <property type="project" value="UniProtKB-KW"/>
</dbReference>
<dbReference type="AlphaFoldDB" id="A0A8E0S892"/>
<gene>
    <name evidence="17" type="ORF">FBUS_06563</name>
</gene>
<evidence type="ECO:0000313" key="18">
    <source>
        <dbReference type="Proteomes" id="UP000728185"/>
    </source>
</evidence>
<evidence type="ECO:0000259" key="16">
    <source>
        <dbReference type="PROSITE" id="PS52044"/>
    </source>
</evidence>